<dbReference type="GO" id="GO:0009948">
    <property type="term" value="P:anterior/posterior axis specification"/>
    <property type="evidence" value="ECO:0007669"/>
    <property type="project" value="TreeGrafter"/>
</dbReference>
<feature type="compositionally biased region" description="Basic and acidic residues" evidence="8">
    <location>
        <begin position="1"/>
        <end position="11"/>
    </location>
</feature>
<organism evidence="10 11">
    <name type="scientific">Candidula unifasciata</name>
    <dbReference type="NCBI Taxonomy" id="100452"/>
    <lineage>
        <taxon>Eukaryota</taxon>
        <taxon>Metazoa</taxon>
        <taxon>Spiralia</taxon>
        <taxon>Lophotrochozoa</taxon>
        <taxon>Mollusca</taxon>
        <taxon>Gastropoda</taxon>
        <taxon>Heterobranchia</taxon>
        <taxon>Euthyneura</taxon>
        <taxon>Panpulmonata</taxon>
        <taxon>Eupulmonata</taxon>
        <taxon>Stylommatophora</taxon>
        <taxon>Helicina</taxon>
        <taxon>Helicoidea</taxon>
        <taxon>Geomitridae</taxon>
        <taxon>Candidula</taxon>
    </lineage>
</organism>
<dbReference type="GO" id="GO:0009887">
    <property type="term" value="P:animal organ morphogenesis"/>
    <property type="evidence" value="ECO:0007669"/>
    <property type="project" value="TreeGrafter"/>
</dbReference>
<feature type="domain" description="Homeobox" evidence="9">
    <location>
        <begin position="61"/>
        <end position="121"/>
    </location>
</feature>
<comment type="similarity">
    <text evidence="2">Belongs to the Caudal homeobox family.</text>
</comment>
<keyword evidence="11" id="KW-1185">Reference proteome</keyword>
<feature type="region of interest" description="Disordered" evidence="8">
    <location>
        <begin position="1"/>
        <end position="46"/>
    </location>
</feature>
<dbReference type="Proteomes" id="UP000678393">
    <property type="component" value="Unassembled WGS sequence"/>
</dbReference>
<dbReference type="PROSITE" id="PS50071">
    <property type="entry name" value="HOMEOBOX_2"/>
    <property type="match status" value="1"/>
</dbReference>
<evidence type="ECO:0000259" key="9">
    <source>
        <dbReference type="PROSITE" id="PS50071"/>
    </source>
</evidence>
<dbReference type="OrthoDB" id="6159439at2759"/>
<protein>
    <recommendedName>
        <fullName evidence="9">Homeobox domain-containing protein</fullName>
    </recommendedName>
</protein>
<dbReference type="SMART" id="SM00389">
    <property type="entry name" value="HOX"/>
    <property type="match status" value="1"/>
</dbReference>
<feature type="compositionally biased region" description="Low complexity" evidence="8">
    <location>
        <begin position="256"/>
        <end position="275"/>
    </location>
</feature>
<dbReference type="InterPro" id="IPR000047">
    <property type="entry name" value="HTH_motif"/>
</dbReference>
<feature type="region of interest" description="Disordered" evidence="8">
    <location>
        <begin position="254"/>
        <end position="275"/>
    </location>
</feature>
<dbReference type="EMBL" id="CAJHNH020002338">
    <property type="protein sequence ID" value="CAG5126374.1"/>
    <property type="molecule type" value="Genomic_DNA"/>
</dbReference>
<dbReference type="GO" id="GO:0005634">
    <property type="term" value="C:nucleus"/>
    <property type="evidence" value="ECO:0007669"/>
    <property type="project" value="UniProtKB-SubCell"/>
</dbReference>
<dbReference type="InterPro" id="IPR001356">
    <property type="entry name" value="HD"/>
</dbReference>
<dbReference type="GO" id="GO:0000981">
    <property type="term" value="F:DNA-binding transcription factor activity, RNA polymerase II-specific"/>
    <property type="evidence" value="ECO:0007669"/>
    <property type="project" value="InterPro"/>
</dbReference>
<dbReference type="AlphaFoldDB" id="A0A8S3Z9Z1"/>
<keyword evidence="5 6" id="KW-0539">Nucleus</keyword>
<dbReference type="SUPFAM" id="SSF46689">
    <property type="entry name" value="Homeodomain-like"/>
    <property type="match status" value="1"/>
</dbReference>
<comment type="subcellular location">
    <subcellularLocation>
        <location evidence="1 6 7">Nucleus</location>
    </subcellularLocation>
</comment>
<dbReference type="CDD" id="cd00086">
    <property type="entry name" value="homeodomain"/>
    <property type="match status" value="1"/>
</dbReference>
<dbReference type="Gene3D" id="1.10.10.60">
    <property type="entry name" value="Homeodomain-like"/>
    <property type="match status" value="1"/>
</dbReference>
<dbReference type="PRINTS" id="PR00024">
    <property type="entry name" value="HOMEOBOX"/>
</dbReference>
<dbReference type="InterPro" id="IPR047152">
    <property type="entry name" value="Caudal_homeobox"/>
</dbReference>
<evidence type="ECO:0000256" key="7">
    <source>
        <dbReference type="RuleBase" id="RU000682"/>
    </source>
</evidence>
<reference evidence="10" key="1">
    <citation type="submission" date="2021-04" db="EMBL/GenBank/DDBJ databases">
        <authorList>
            <consortium name="Molecular Ecology Group"/>
        </authorList>
    </citation>
    <scope>NUCLEOTIDE SEQUENCE</scope>
</reference>
<feature type="region of interest" description="Disordered" evidence="8">
    <location>
        <begin position="116"/>
        <end position="163"/>
    </location>
</feature>
<evidence type="ECO:0000256" key="8">
    <source>
        <dbReference type="SAM" id="MobiDB-lite"/>
    </source>
</evidence>
<dbReference type="GO" id="GO:0000977">
    <property type="term" value="F:RNA polymerase II transcription regulatory region sequence-specific DNA binding"/>
    <property type="evidence" value="ECO:0007669"/>
    <property type="project" value="TreeGrafter"/>
</dbReference>
<name>A0A8S3Z9Z1_9EUPU</name>
<feature type="compositionally biased region" description="Polar residues" evidence="8">
    <location>
        <begin position="136"/>
        <end position="151"/>
    </location>
</feature>
<dbReference type="InterPro" id="IPR009057">
    <property type="entry name" value="Homeodomain-like_sf"/>
</dbReference>
<evidence type="ECO:0000256" key="4">
    <source>
        <dbReference type="ARBA" id="ARBA00023155"/>
    </source>
</evidence>
<gene>
    <name evidence="10" type="ORF">CUNI_LOCUS11932</name>
</gene>
<evidence type="ECO:0000256" key="5">
    <source>
        <dbReference type="ARBA" id="ARBA00023242"/>
    </source>
</evidence>
<dbReference type="PANTHER" id="PTHR24332:SF9">
    <property type="entry name" value="HOMEOTIC PROTEIN CAUDAL"/>
    <property type="match status" value="1"/>
</dbReference>
<dbReference type="FunFam" id="1.10.10.60:FF:000089">
    <property type="entry name" value="Caudal type homeobox 4"/>
    <property type="match status" value="1"/>
</dbReference>
<dbReference type="GO" id="GO:0030154">
    <property type="term" value="P:cell differentiation"/>
    <property type="evidence" value="ECO:0007669"/>
    <property type="project" value="TreeGrafter"/>
</dbReference>
<dbReference type="InterPro" id="IPR017970">
    <property type="entry name" value="Homeobox_CS"/>
</dbReference>
<dbReference type="PRINTS" id="PR00031">
    <property type="entry name" value="HTHREPRESSR"/>
</dbReference>
<evidence type="ECO:0000256" key="2">
    <source>
        <dbReference type="ARBA" id="ARBA00010341"/>
    </source>
</evidence>
<comment type="caution">
    <text evidence="10">The sequence shown here is derived from an EMBL/GenBank/DDBJ whole genome shotgun (WGS) entry which is preliminary data.</text>
</comment>
<accession>A0A8S3Z9Z1</accession>
<feature type="DNA-binding region" description="Homeobox" evidence="6">
    <location>
        <begin position="63"/>
        <end position="122"/>
    </location>
</feature>
<dbReference type="Pfam" id="PF00046">
    <property type="entry name" value="Homeodomain"/>
    <property type="match status" value="1"/>
</dbReference>
<evidence type="ECO:0000256" key="3">
    <source>
        <dbReference type="ARBA" id="ARBA00023125"/>
    </source>
</evidence>
<proteinExistence type="inferred from homology"/>
<dbReference type="InterPro" id="IPR020479">
    <property type="entry name" value="HD_metazoa"/>
</dbReference>
<keyword evidence="3 6" id="KW-0238">DNA-binding</keyword>
<evidence type="ECO:0000256" key="1">
    <source>
        <dbReference type="ARBA" id="ARBA00004123"/>
    </source>
</evidence>
<feature type="compositionally biased region" description="Polar residues" evidence="8">
    <location>
        <begin position="24"/>
        <end position="38"/>
    </location>
</feature>
<evidence type="ECO:0000313" key="11">
    <source>
        <dbReference type="Proteomes" id="UP000678393"/>
    </source>
</evidence>
<sequence length="275" mass="30530">MQVGHEVDGHGLDGSPSPNSSSPGEATTSTMGPNNQGAKSLRPPYEWMKPTAALPQAGKTRTKDKYRVVYSDHQRLELEKEFHFSKYITIRRKAEIASQLGLSERQVKIWFQNRRAKERKQNKKREEQVGIHQHGASGSNNSDLQQHLQHSSNHDPLPHPFIPKIELDEDKSSMHDLNSHTTHAQMAGLQSHSATPTSIVLHPSLHHSPNMVMSPIIMSRGHAHPAVGRYHDNVQTTTMSPGHDEIAYRMTANAESNGNNMNLSGSSDSGVMSTH</sequence>
<dbReference type="PANTHER" id="PTHR24332">
    <property type="entry name" value="HOMEOBOX PROTEIN CDX"/>
    <property type="match status" value="1"/>
</dbReference>
<evidence type="ECO:0000313" key="10">
    <source>
        <dbReference type="EMBL" id="CAG5126374.1"/>
    </source>
</evidence>
<keyword evidence="4 6" id="KW-0371">Homeobox</keyword>
<evidence type="ECO:0000256" key="6">
    <source>
        <dbReference type="PROSITE-ProRule" id="PRU00108"/>
    </source>
</evidence>
<dbReference type="PROSITE" id="PS00027">
    <property type="entry name" value="HOMEOBOX_1"/>
    <property type="match status" value="1"/>
</dbReference>